<keyword evidence="5 7" id="KW-1133">Transmembrane helix</keyword>
<feature type="transmembrane region" description="Helical" evidence="7">
    <location>
        <begin position="89"/>
        <end position="108"/>
    </location>
</feature>
<feature type="transmembrane region" description="Helical" evidence="7">
    <location>
        <begin position="16"/>
        <end position="35"/>
    </location>
</feature>
<feature type="domain" description="EamA" evidence="8">
    <location>
        <begin position="18"/>
        <end position="155"/>
    </location>
</feature>
<dbReference type="InterPro" id="IPR000620">
    <property type="entry name" value="EamA_dom"/>
</dbReference>
<evidence type="ECO:0000256" key="6">
    <source>
        <dbReference type="ARBA" id="ARBA00023136"/>
    </source>
</evidence>
<accession>A0A0G4JV22</accession>
<evidence type="ECO:0000256" key="4">
    <source>
        <dbReference type="ARBA" id="ARBA00022692"/>
    </source>
</evidence>
<feature type="transmembrane region" description="Helical" evidence="7">
    <location>
        <begin position="226"/>
        <end position="247"/>
    </location>
</feature>
<evidence type="ECO:0000259" key="8">
    <source>
        <dbReference type="Pfam" id="PF00892"/>
    </source>
</evidence>
<evidence type="ECO:0000256" key="7">
    <source>
        <dbReference type="SAM" id="Phobius"/>
    </source>
</evidence>
<feature type="domain" description="EamA" evidence="8">
    <location>
        <begin position="166"/>
        <end position="292"/>
    </location>
</feature>
<comment type="subcellular location">
    <subcellularLocation>
        <location evidence="1">Cell membrane</location>
        <topology evidence="1">Multi-pass membrane protein</topology>
    </subcellularLocation>
</comment>
<dbReference type="SUPFAM" id="SSF103481">
    <property type="entry name" value="Multidrug resistance efflux transporter EmrE"/>
    <property type="match status" value="2"/>
</dbReference>
<proteinExistence type="inferred from homology"/>
<keyword evidence="3" id="KW-1003">Cell membrane</keyword>
<comment type="similarity">
    <text evidence="2">Belongs to the EamA transporter family.</text>
</comment>
<reference evidence="10" key="1">
    <citation type="submission" date="2015-01" db="EMBL/GenBank/DDBJ databases">
        <authorList>
            <person name="Paterson Steve"/>
        </authorList>
    </citation>
    <scope>NUCLEOTIDE SEQUENCE [LARGE SCALE GENOMIC DNA]</scope>
    <source>
        <strain evidence="10">OBR1</strain>
    </source>
</reference>
<feature type="transmembrane region" description="Helical" evidence="7">
    <location>
        <begin position="114"/>
        <end position="133"/>
    </location>
</feature>
<dbReference type="PANTHER" id="PTHR22911">
    <property type="entry name" value="ACYL-MALONYL CONDENSING ENZYME-RELATED"/>
    <property type="match status" value="1"/>
</dbReference>
<dbReference type="RefSeq" id="WP_072065834.1">
    <property type="nucleotide sequence ID" value="NZ_CGIG01000001.1"/>
</dbReference>
<dbReference type="OrthoDB" id="6707471at2"/>
<name>A0A0G4JV22_9GAMM</name>
<dbReference type="InterPro" id="IPR037185">
    <property type="entry name" value="EmrE-like"/>
</dbReference>
<evidence type="ECO:0000256" key="2">
    <source>
        <dbReference type="ARBA" id="ARBA00007362"/>
    </source>
</evidence>
<keyword evidence="10" id="KW-1185">Reference proteome</keyword>
<dbReference type="EMBL" id="CGIG01000001">
    <property type="protein sequence ID" value="CPR16751.1"/>
    <property type="molecule type" value="Genomic_DNA"/>
</dbReference>
<dbReference type="STRING" id="1109412.BN1221_02256"/>
<dbReference type="Pfam" id="PF00892">
    <property type="entry name" value="EamA"/>
    <property type="match status" value="2"/>
</dbReference>
<feature type="transmembrane region" description="Helical" evidence="7">
    <location>
        <begin position="201"/>
        <end position="220"/>
    </location>
</feature>
<feature type="transmembrane region" description="Helical" evidence="7">
    <location>
        <begin position="47"/>
        <end position="68"/>
    </location>
</feature>
<dbReference type="GO" id="GO:0016020">
    <property type="term" value="C:membrane"/>
    <property type="evidence" value="ECO:0007669"/>
    <property type="project" value="InterPro"/>
</dbReference>
<evidence type="ECO:0000256" key="3">
    <source>
        <dbReference type="ARBA" id="ARBA00022475"/>
    </source>
</evidence>
<organism evidence="9 10">
    <name type="scientific">Brenneria goodwinii</name>
    <dbReference type="NCBI Taxonomy" id="1109412"/>
    <lineage>
        <taxon>Bacteria</taxon>
        <taxon>Pseudomonadati</taxon>
        <taxon>Pseudomonadota</taxon>
        <taxon>Gammaproteobacteria</taxon>
        <taxon>Enterobacterales</taxon>
        <taxon>Pectobacteriaceae</taxon>
        <taxon>Brenneria</taxon>
    </lineage>
</organism>
<gene>
    <name evidence="9" type="ORF">BN1221_02256</name>
</gene>
<protein>
    <submittedName>
        <fullName evidence="9">Permease of the drug/metabolite transporter (DMT) superfamily</fullName>
    </submittedName>
</protein>
<sequence>MTNSTSLSLDNHRSRIQAVLLTVLSSLLYVVGYSLSKKLVISYGLSAMQVTFLRCGFVLASSIVLTLMPSTGITWRRIWLPVRPLEQRAAAAALVASNILLIVSYSLIQVTDASAIGFTTPIMITIMGVMFLGERVPLWGWFGVVIGFAGMLLMVKPGGAHTLSLAGVVAGVSAAFMYALYQILIRRLRNDATSVDTTLQVSVVGFFILLLCSPWMWHALSTEGLLVAAIFTIVQTAAMMCIAAALRRGEASRLAPWQFFGLVWAMLLDTLMFNAMPAMTSIIGGILILGGGLLGQRRRSIR</sequence>
<dbReference type="Proteomes" id="UP000044377">
    <property type="component" value="Unassembled WGS sequence"/>
</dbReference>
<keyword evidence="4 7" id="KW-0812">Transmembrane</keyword>
<feature type="transmembrane region" description="Helical" evidence="7">
    <location>
        <begin position="138"/>
        <end position="155"/>
    </location>
</feature>
<evidence type="ECO:0000256" key="5">
    <source>
        <dbReference type="ARBA" id="ARBA00022989"/>
    </source>
</evidence>
<evidence type="ECO:0000313" key="10">
    <source>
        <dbReference type="Proteomes" id="UP000044377"/>
    </source>
</evidence>
<evidence type="ECO:0000313" key="9">
    <source>
        <dbReference type="EMBL" id="CPR16751.1"/>
    </source>
</evidence>
<dbReference type="PANTHER" id="PTHR22911:SF135">
    <property type="entry name" value="BLR4310 PROTEIN"/>
    <property type="match status" value="1"/>
</dbReference>
<keyword evidence="6 7" id="KW-0472">Membrane</keyword>
<evidence type="ECO:0000256" key="1">
    <source>
        <dbReference type="ARBA" id="ARBA00004651"/>
    </source>
</evidence>
<dbReference type="AlphaFoldDB" id="A0A0G4JV22"/>
<feature type="transmembrane region" description="Helical" evidence="7">
    <location>
        <begin position="278"/>
        <end position="295"/>
    </location>
</feature>
<feature type="transmembrane region" description="Helical" evidence="7">
    <location>
        <begin position="161"/>
        <end position="181"/>
    </location>
</feature>